<protein>
    <submittedName>
        <fullName evidence="8">Cytidine deaminase</fullName>
    </submittedName>
</protein>
<evidence type="ECO:0000256" key="1">
    <source>
        <dbReference type="ARBA" id="ARBA00006576"/>
    </source>
</evidence>
<evidence type="ECO:0000256" key="2">
    <source>
        <dbReference type="ARBA" id="ARBA00011738"/>
    </source>
</evidence>
<feature type="domain" description="Cytidine/deoxycytidylate deaminase zinc-binding" evidence="7">
    <location>
        <begin position="8"/>
        <end position="76"/>
    </location>
</feature>
<dbReference type="Gene3D" id="3.40.140.10">
    <property type="entry name" value="Cytidine Deaminase, domain 2"/>
    <property type="match status" value="2"/>
</dbReference>
<sequence length="295" mass="31987">MEPDRAYLEERRSALMEAAFESAHNAFASYSKQRTGVSVYGTDGKIYRGCTFDSAAFPCSICAAHVAVSQAATKGRALVLCFQFSVPAYPHGDPLTLQAWLCEYAHPHEVYIHCAVVQGNENPNAASTTAHKLSDLLPLGQRLPLPPLPCQRSSPLAIGEIELEDEDGIVTGANAETSALGIGCCAEQSAIGAAAALGRKRILKAVVICTTMSQGPCHPCGRCLQLLMQAQENMRAALALRSSEGKQQNPPSSWEGPPAQLVLLMPWRHQVDGKFKWRLKARRLDELGAEDRFML</sequence>
<comment type="caution">
    <text evidence="8">The sequence shown here is derived from an EMBL/GenBank/DDBJ whole genome shotgun (WGS) entry which is preliminary data.</text>
</comment>
<keyword evidence="4" id="KW-0378">Hydrolase</keyword>
<dbReference type="Pfam" id="PF00383">
    <property type="entry name" value="dCMP_cyt_deam_1"/>
    <property type="match status" value="1"/>
</dbReference>
<dbReference type="EMBL" id="JROU02000177">
    <property type="protein sequence ID" value="OEH80171.1"/>
    <property type="molecule type" value="Genomic_DNA"/>
</dbReference>
<comment type="subunit">
    <text evidence="2">Homodimer.</text>
</comment>
<organism evidence="8 9">
    <name type="scientific">Cyclospora cayetanensis</name>
    <dbReference type="NCBI Taxonomy" id="88456"/>
    <lineage>
        <taxon>Eukaryota</taxon>
        <taxon>Sar</taxon>
        <taxon>Alveolata</taxon>
        <taxon>Apicomplexa</taxon>
        <taxon>Conoidasida</taxon>
        <taxon>Coccidia</taxon>
        <taxon>Eucoccidiorida</taxon>
        <taxon>Eimeriorina</taxon>
        <taxon>Eimeriidae</taxon>
        <taxon>Cyclospora</taxon>
    </lineage>
</organism>
<evidence type="ECO:0000256" key="4">
    <source>
        <dbReference type="ARBA" id="ARBA00022801"/>
    </source>
</evidence>
<gene>
    <name evidence="8" type="ORF">cyc_00252</name>
</gene>
<dbReference type="PANTHER" id="PTHR11644">
    <property type="entry name" value="CYTIDINE DEAMINASE"/>
    <property type="match status" value="1"/>
</dbReference>
<dbReference type="CDD" id="cd01283">
    <property type="entry name" value="cytidine_deaminase"/>
    <property type="match status" value="2"/>
</dbReference>
<feature type="domain" description="CMP/dCMP-type deaminase" evidence="6">
    <location>
        <begin position="163"/>
        <end position="231"/>
    </location>
</feature>
<evidence type="ECO:0000256" key="5">
    <source>
        <dbReference type="ARBA" id="ARBA00022833"/>
    </source>
</evidence>
<dbReference type="Proteomes" id="UP000095192">
    <property type="component" value="Unassembled WGS sequence"/>
</dbReference>
<dbReference type="GO" id="GO:0072527">
    <property type="term" value="P:pyrimidine-containing compound metabolic process"/>
    <property type="evidence" value="ECO:0007669"/>
    <property type="project" value="UniProtKB-ARBA"/>
</dbReference>
<dbReference type="InterPro" id="IPR016192">
    <property type="entry name" value="APOBEC/CMP_deaminase_Zn-bd"/>
</dbReference>
<dbReference type="GO" id="GO:0055086">
    <property type="term" value="P:nucleobase-containing small molecule metabolic process"/>
    <property type="evidence" value="ECO:0007669"/>
    <property type="project" value="UniProtKB-ARBA"/>
</dbReference>
<dbReference type="Pfam" id="PF08211">
    <property type="entry name" value="dCMP_cyt_deam_2"/>
    <property type="match status" value="1"/>
</dbReference>
<keyword evidence="3" id="KW-0479">Metal-binding</keyword>
<evidence type="ECO:0000313" key="8">
    <source>
        <dbReference type="EMBL" id="OEH80171.1"/>
    </source>
</evidence>
<dbReference type="SUPFAM" id="SSF53927">
    <property type="entry name" value="Cytidine deaminase-like"/>
    <property type="match status" value="2"/>
</dbReference>
<dbReference type="InterPro" id="IPR050202">
    <property type="entry name" value="Cyt/Deoxycyt_deaminase"/>
</dbReference>
<dbReference type="GO" id="GO:0042802">
    <property type="term" value="F:identical protein binding"/>
    <property type="evidence" value="ECO:0007669"/>
    <property type="project" value="UniProtKB-ARBA"/>
</dbReference>
<evidence type="ECO:0000313" key="9">
    <source>
        <dbReference type="Proteomes" id="UP000095192"/>
    </source>
</evidence>
<dbReference type="InParanoid" id="A0A1D3D9N8"/>
<dbReference type="GO" id="GO:0008270">
    <property type="term" value="F:zinc ion binding"/>
    <property type="evidence" value="ECO:0007669"/>
    <property type="project" value="InterPro"/>
</dbReference>
<evidence type="ECO:0000256" key="3">
    <source>
        <dbReference type="ARBA" id="ARBA00022723"/>
    </source>
</evidence>
<dbReference type="PANTHER" id="PTHR11644:SF2">
    <property type="entry name" value="CYTIDINE DEAMINASE"/>
    <property type="match status" value="1"/>
</dbReference>
<keyword evidence="9" id="KW-1185">Reference proteome</keyword>
<name>A0A1D3D9N8_9EIME</name>
<accession>A0A1D3D9N8</accession>
<dbReference type="GO" id="GO:0004126">
    <property type="term" value="F:cytidine deaminase activity"/>
    <property type="evidence" value="ECO:0007669"/>
    <property type="project" value="InterPro"/>
</dbReference>
<dbReference type="InterPro" id="IPR002125">
    <property type="entry name" value="CMP_dCMP_dom"/>
</dbReference>
<evidence type="ECO:0000259" key="6">
    <source>
        <dbReference type="Pfam" id="PF00383"/>
    </source>
</evidence>
<evidence type="ECO:0000259" key="7">
    <source>
        <dbReference type="Pfam" id="PF08211"/>
    </source>
</evidence>
<keyword evidence="5" id="KW-0862">Zinc</keyword>
<comment type="similarity">
    <text evidence="1">Belongs to the cytidine and deoxycytidylate deaminase family.</text>
</comment>
<dbReference type="AlphaFoldDB" id="A0A1D3D9N8"/>
<dbReference type="GO" id="GO:0005829">
    <property type="term" value="C:cytosol"/>
    <property type="evidence" value="ECO:0007669"/>
    <property type="project" value="TreeGrafter"/>
</dbReference>
<dbReference type="PROSITE" id="PS00903">
    <property type="entry name" value="CYT_DCMP_DEAMINASES_1"/>
    <property type="match status" value="1"/>
</dbReference>
<dbReference type="InterPro" id="IPR013171">
    <property type="entry name" value="Cyd/dCyd_deaminase_Zn-bd"/>
</dbReference>
<proteinExistence type="inferred from homology"/>
<dbReference type="VEuPathDB" id="ToxoDB:cyc_00252"/>
<reference evidence="8 9" key="1">
    <citation type="journal article" date="2016" name="BMC Genomics">
        <title>Comparative genomics reveals Cyclospora cayetanensis possesses coccidia-like metabolism and invasion components but unique surface antigens.</title>
        <authorList>
            <person name="Liu S."/>
            <person name="Wang L."/>
            <person name="Zheng H."/>
            <person name="Xu Z."/>
            <person name="Roellig D.M."/>
            <person name="Li N."/>
            <person name="Frace M.A."/>
            <person name="Tang K."/>
            <person name="Arrowood M.J."/>
            <person name="Moss D.M."/>
            <person name="Zhang L."/>
            <person name="Feng Y."/>
            <person name="Xiao L."/>
        </authorList>
    </citation>
    <scope>NUCLEOTIDE SEQUENCE [LARGE SCALE GENOMIC DNA]</scope>
    <source>
        <strain evidence="8 9">CHN_HEN01</strain>
    </source>
</reference>
<dbReference type="InterPro" id="IPR016193">
    <property type="entry name" value="Cytidine_deaminase-like"/>
</dbReference>